<feature type="region of interest" description="Disordered" evidence="1">
    <location>
        <begin position="39"/>
        <end position="61"/>
    </location>
</feature>
<feature type="region of interest" description="Disordered" evidence="1">
    <location>
        <begin position="235"/>
        <end position="277"/>
    </location>
</feature>
<evidence type="ECO:0000313" key="3">
    <source>
        <dbReference type="Proteomes" id="UP000799640"/>
    </source>
</evidence>
<dbReference type="OrthoDB" id="25896at2759"/>
<feature type="region of interest" description="Disordered" evidence="1">
    <location>
        <begin position="177"/>
        <end position="197"/>
    </location>
</feature>
<organism evidence="2 3">
    <name type="scientific">Trichodelitschia bisporula</name>
    <dbReference type="NCBI Taxonomy" id="703511"/>
    <lineage>
        <taxon>Eukaryota</taxon>
        <taxon>Fungi</taxon>
        <taxon>Dikarya</taxon>
        <taxon>Ascomycota</taxon>
        <taxon>Pezizomycotina</taxon>
        <taxon>Dothideomycetes</taxon>
        <taxon>Dothideomycetes incertae sedis</taxon>
        <taxon>Phaeotrichales</taxon>
        <taxon>Phaeotrichaceae</taxon>
        <taxon>Trichodelitschia</taxon>
    </lineage>
</organism>
<feature type="compositionally biased region" description="Low complexity" evidence="1">
    <location>
        <begin position="184"/>
        <end position="195"/>
    </location>
</feature>
<feature type="compositionally biased region" description="Low complexity" evidence="1">
    <location>
        <begin position="235"/>
        <end position="255"/>
    </location>
</feature>
<feature type="compositionally biased region" description="Low complexity" evidence="1">
    <location>
        <begin position="436"/>
        <end position="447"/>
    </location>
</feature>
<gene>
    <name evidence="2" type="ORF">EJ06DRAFT_550336</name>
</gene>
<name>A0A6G1HRB1_9PEZI</name>
<evidence type="ECO:0000256" key="1">
    <source>
        <dbReference type="SAM" id="MobiDB-lite"/>
    </source>
</evidence>
<feature type="region of interest" description="Disordered" evidence="1">
    <location>
        <begin position="428"/>
        <end position="461"/>
    </location>
</feature>
<protein>
    <submittedName>
        <fullName evidence="2">Uncharacterized protein</fullName>
    </submittedName>
</protein>
<dbReference type="AlphaFoldDB" id="A0A6G1HRB1"/>
<dbReference type="Proteomes" id="UP000799640">
    <property type="component" value="Unassembled WGS sequence"/>
</dbReference>
<proteinExistence type="predicted"/>
<evidence type="ECO:0000313" key="2">
    <source>
        <dbReference type="EMBL" id="KAF2398379.1"/>
    </source>
</evidence>
<accession>A0A6G1HRB1</accession>
<sequence>MADSAPPLQLAAAVSAVVSAFHAAADLVSQLRRRHHAPSRWRSASISTSASTSASTAGTPTVACTKAEQTVKEKLLQDSLAASELHISQRYAAHYAELGTKFQVGDDIARNTLLRLAILLQSELVRSLQIALQHDAARLDWARLQEDALISRRDTISALDGLRGRLVAGACSSATTFSRHTSTSDRSTLSQSSASDYSDKIPVCSIDEETTSPLARLNLTLLPAHLSPVPSMHLTAPHSPVSSASVPSTLPSPTADSSYQRWSLTAAPPSPSQHPALAPHLHTTSQAAPPLVAAPHLLLGRPSKENNYWGFCRGAWDAREEFTKAVQLHTVPAGLYSSRQVWRCRQCAFEGVAVATAPKPGEKKGLFGRTKRESRVGFDQRVRVFEAASGNGVVRFRWAFLAKSHVKRKTGAATGTMSTGGGGMAGAGLGFGGPLSRSSTSSEGSQSLAGPGQRASMAGLARGPEDGAFGCTFCTGEGRGTGIFGGVAALMEHILDVHGSRGVSWEVAERNRCIMERVAGEDENWDINILPVAGQERKVFQGEWEMEA</sequence>
<keyword evidence="3" id="KW-1185">Reference proteome</keyword>
<reference evidence="2" key="1">
    <citation type="journal article" date="2020" name="Stud. Mycol.">
        <title>101 Dothideomycetes genomes: a test case for predicting lifestyles and emergence of pathogens.</title>
        <authorList>
            <person name="Haridas S."/>
            <person name="Albert R."/>
            <person name="Binder M."/>
            <person name="Bloem J."/>
            <person name="Labutti K."/>
            <person name="Salamov A."/>
            <person name="Andreopoulos B."/>
            <person name="Baker S."/>
            <person name="Barry K."/>
            <person name="Bills G."/>
            <person name="Bluhm B."/>
            <person name="Cannon C."/>
            <person name="Castanera R."/>
            <person name="Culley D."/>
            <person name="Daum C."/>
            <person name="Ezra D."/>
            <person name="Gonzalez J."/>
            <person name="Henrissat B."/>
            <person name="Kuo A."/>
            <person name="Liang C."/>
            <person name="Lipzen A."/>
            <person name="Lutzoni F."/>
            <person name="Magnuson J."/>
            <person name="Mondo S."/>
            <person name="Nolan M."/>
            <person name="Ohm R."/>
            <person name="Pangilinan J."/>
            <person name="Park H.-J."/>
            <person name="Ramirez L."/>
            <person name="Alfaro M."/>
            <person name="Sun H."/>
            <person name="Tritt A."/>
            <person name="Yoshinaga Y."/>
            <person name="Zwiers L.-H."/>
            <person name="Turgeon B."/>
            <person name="Goodwin S."/>
            <person name="Spatafora J."/>
            <person name="Crous P."/>
            <person name="Grigoriev I."/>
        </authorList>
    </citation>
    <scope>NUCLEOTIDE SEQUENCE</scope>
    <source>
        <strain evidence="2">CBS 262.69</strain>
    </source>
</reference>
<feature type="compositionally biased region" description="Low complexity" evidence="1">
    <location>
        <begin position="43"/>
        <end position="61"/>
    </location>
</feature>
<dbReference type="EMBL" id="ML996700">
    <property type="protein sequence ID" value="KAF2398379.1"/>
    <property type="molecule type" value="Genomic_DNA"/>
</dbReference>